<dbReference type="InterPro" id="IPR039776">
    <property type="entry name" value="Pds5"/>
</dbReference>
<gene>
    <name evidence="9" type="ORF">MIMGU_mgv1a018515mg</name>
</gene>
<keyword evidence="2" id="KW-0132">Cell division</keyword>
<keyword evidence="6" id="KW-0539">Nucleus</keyword>
<proteinExistence type="predicted"/>
<feature type="region of interest" description="Disordered" evidence="8">
    <location>
        <begin position="1"/>
        <end position="20"/>
    </location>
</feature>
<dbReference type="AlphaFoldDB" id="A0A022PXA8"/>
<accession>A0A022PXA8</accession>
<dbReference type="Pfam" id="PF20168">
    <property type="entry name" value="PDS5"/>
    <property type="match status" value="1"/>
</dbReference>
<dbReference type="GO" id="GO:0000785">
    <property type="term" value="C:chromatin"/>
    <property type="evidence" value="ECO:0000318"/>
    <property type="project" value="GO_Central"/>
</dbReference>
<dbReference type="GO" id="GO:0007064">
    <property type="term" value="P:mitotic sister chromatid cohesion"/>
    <property type="evidence" value="ECO:0000318"/>
    <property type="project" value="GO_Central"/>
</dbReference>
<keyword evidence="7" id="KW-0131">Cell cycle</keyword>
<evidence type="ECO:0000256" key="3">
    <source>
        <dbReference type="ARBA" id="ARBA00022763"/>
    </source>
</evidence>
<dbReference type="PANTHER" id="PTHR12663">
    <property type="entry name" value="ANDROGEN INDUCED INHIBITOR OF PROLIFERATION AS3 / PDS5-RELATED"/>
    <property type="match status" value="1"/>
</dbReference>
<evidence type="ECO:0000256" key="2">
    <source>
        <dbReference type="ARBA" id="ARBA00022618"/>
    </source>
</evidence>
<dbReference type="STRING" id="4155.A0A022PXA8"/>
<sequence>MAAANSQERNTSNADSPGSNMVGTLKQLLVRYGTQLLKPCDSTEELLELLHNLHRVLIHTLHDHKDRVQLALQSSKEALIANELIRHAERDVRISVTLCISEIVRITAPDEPYEEDQMKEYFGLLNTALENLSFMSGGAYLKAVSIIRSISLCQACVLMLDHQLYASIRQMFHLFFNVIRANHHPAIFSNMVNIMAGIVRANDDNDEFSVKLAKILLARLKKENQNVTPASFQLAEDTFKNCSNALREHLPKAAKSLGIPVEDYAEVVASLLQGATQGEKNHGVGDNVFVATVVFGIILKLHLDGRV</sequence>
<evidence type="ECO:0000256" key="8">
    <source>
        <dbReference type="SAM" id="MobiDB-lite"/>
    </source>
</evidence>
<dbReference type="SUPFAM" id="SSF48371">
    <property type="entry name" value="ARM repeat"/>
    <property type="match status" value="1"/>
</dbReference>
<dbReference type="GO" id="GO:0035825">
    <property type="term" value="P:homologous recombination"/>
    <property type="evidence" value="ECO:0007669"/>
    <property type="project" value="UniProtKB-ARBA"/>
</dbReference>
<dbReference type="GO" id="GO:0140670">
    <property type="term" value="F:cohesin unloader activity"/>
    <property type="evidence" value="ECO:0000318"/>
    <property type="project" value="GO_Central"/>
</dbReference>
<dbReference type="GO" id="GO:0005634">
    <property type="term" value="C:nucleus"/>
    <property type="evidence" value="ECO:0000318"/>
    <property type="project" value="GO_Central"/>
</dbReference>
<dbReference type="InterPro" id="IPR016024">
    <property type="entry name" value="ARM-type_fold"/>
</dbReference>
<keyword evidence="5" id="KW-0234">DNA repair</keyword>
<dbReference type="EMBL" id="KI632246">
    <property type="protein sequence ID" value="EYU20987.1"/>
    <property type="molecule type" value="Genomic_DNA"/>
</dbReference>
<dbReference type="Proteomes" id="UP000030748">
    <property type="component" value="Unassembled WGS sequence"/>
</dbReference>
<evidence type="ECO:0000256" key="6">
    <source>
        <dbReference type="ARBA" id="ARBA00023242"/>
    </source>
</evidence>
<name>A0A022PXA8_ERYGU</name>
<dbReference type="PANTHER" id="PTHR12663:SF62">
    <property type="match status" value="1"/>
</dbReference>
<comment type="subcellular location">
    <subcellularLocation>
        <location evidence="1">Nucleus</location>
    </subcellularLocation>
</comment>
<keyword evidence="3" id="KW-0227">DNA damage</keyword>
<protein>
    <submittedName>
        <fullName evidence="9">Uncharacterized protein</fullName>
    </submittedName>
</protein>
<keyword evidence="4" id="KW-0498">Mitosis</keyword>
<dbReference type="GO" id="GO:0051301">
    <property type="term" value="P:cell division"/>
    <property type="evidence" value="ECO:0007669"/>
    <property type="project" value="UniProtKB-KW"/>
</dbReference>
<evidence type="ECO:0000256" key="5">
    <source>
        <dbReference type="ARBA" id="ARBA00023204"/>
    </source>
</evidence>
<dbReference type="GO" id="GO:0006281">
    <property type="term" value="P:DNA repair"/>
    <property type="evidence" value="ECO:0007669"/>
    <property type="project" value="UniProtKB-KW"/>
</dbReference>
<keyword evidence="10" id="KW-1185">Reference proteome</keyword>
<evidence type="ECO:0000256" key="4">
    <source>
        <dbReference type="ARBA" id="ARBA00022776"/>
    </source>
</evidence>
<evidence type="ECO:0000313" key="10">
    <source>
        <dbReference type="Proteomes" id="UP000030748"/>
    </source>
</evidence>
<evidence type="ECO:0000256" key="7">
    <source>
        <dbReference type="ARBA" id="ARBA00023306"/>
    </source>
</evidence>
<dbReference type="eggNOG" id="KOG1525">
    <property type="taxonomic scope" value="Eukaryota"/>
</dbReference>
<evidence type="ECO:0000256" key="1">
    <source>
        <dbReference type="ARBA" id="ARBA00004123"/>
    </source>
</evidence>
<evidence type="ECO:0000313" key="9">
    <source>
        <dbReference type="EMBL" id="EYU20987.1"/>
    </source>
</evidence>
<organism evidence="9 10">
    <name type="scientific">Erythranthe guttata</name>
    <name type="common">Yellow monkey flower</name>
    <name type="synonym">Mimulus guttatus</name>
    <dbReference type="NCBI Taxonomy" id="4155"/>
    <lineage>
        <taxon>Eukaryota</taxon>
        <taxon>Viridiplantae</taxon>
        <taxon>Streptophyta</taxon>
        <taxon>Embryophyta</taxon>
        <taxon>Tracheophyta</taxon>
        <taxon>Spermatophyta</taxon>
        <taxon>Magnoliopsida</taxon>
        <taxon>eudicotyledons</taxon>
        <taxon>Gunneridae</taxon>
        <taxon>Pentapetalae</taxon>
        <taxon>asterids</taxon>
        <taxon>lamiids</taxon>
        <taxon>Lamiales</taxon>
        <taxon>Phrymaceae</taxon>
        <taxon>Erythranthe</taxon>
    </lineage>
</organism>
<reference evidence="9 10" key="1">
    <citation type="journal article" date="2013" name="Proc. Natl. Acad. Sci. U.S.A.">
        <title>Fine-scale variation in meiotic recombination in Mimulus inferred from population shotgun sequencing.</title>
        <authorList>
            <person name="Hellsten U."/>
            <person name="Wright K.M."/>
            <person name="Jenkins J."/>
            <person name="Shu S."/>
            <person name="Yuan Y."/>
            <person name="Wessler S.R."/>
            <person name="Schmutz J."/>
            <person name="Willis J.H."/>
            <person name="Rokhsar D.S."/>
        </authorList>
    </citation>
    <scope>NUCLEOTIDE SEQUENCE [LARGE SCALE GENOMIC DNA]</scope>
    <source>
        <strain evidence="10">cv. DUN x IM62</strain>
    </source>
</reference>